<dbReference type="InterPro" id="IPR029024">
    <property type="entry name" value="TerB-like"/>
</dbReference>
<name>A0ABT4VHX5_9HYPH</name>
<dbReference type="EMBL" id="JAPJZH010000001">
    <property type="protein sequence ID" value="MDA4844292.1"/>
    <property type="molecule type" value="Genomic_DNA"/>
</dbReference>
<keyword evidence="1" id="KW-1133">Transmembrane helix</keyword>
<dbReference type="CDD" id="cd07178">
    <property type="entry name" value="terB_like_YebE"/>
    <property type="match status" value="1"/>
</dbReference>
<feature type="transmembrane region" description="Helical" evidence="1">
    <location>
        <begin position="30"/>
        <end position="50"/>
    </location>
</feature>
<dbReference type="SUPFAM" id="SSF158682">
    <property type="entry name" value="TerB-like"/>
    <property type="match status" value="1"/>
</dbReference>
<sequence>MSINQLLGQFLGGNNAGQSGSQSRGALAELMNPAGLGGGLAAGGLLGLIAGNKKMRKKAGKIAGTAVGIGGAAALAAITFRAFHNWQSNAGNKIEVKGDATNTPGWLETHTAGMPSLAQFNPETAVAADGQPFQRALVKAIITAANADGHIDDGERRAIEDTIAKLRLDTESNMLIFDTLNDPPGVEEIAGYANGLEQASEIYLVSRLVLDPENPADVTYLKKLVHGLSLPRDLVMHLEDELRIPASEAA</sequence>
<dbReference type="InterPro" id="IPR007486">
    <property type="entry name" value="YebE"/>
</dbReference>
<dbReference type="Proteomes" id="UP001148313">
    <property type="component" value="Unassembled WGS sequence"/>
</dbReference>
<evidence type="ECO:0000313" key="3">
    <source>
        <dbReference type="Proteomes" id="UP001148313"/>
    </source>
</evidence>
<keyword evidence="3" id="KW-1185">Reference proteome</keyword>
<dbReference type="Gene3D" id="1.10.3680.10">
    <property type="entry name" value="TerB-like"/>
    <property type="match status" value="1"/>
</dbReference>
<feature type="transmembrane region" description="Helical" evidence="1">
    <location>
        <begin position="62"/>
        <end position="83"/>
    </location>
</feature>
<gene>
    <name evidence="2" type="ORF">OOZ53_02975</name>
</gene>
<proteinExistence type="predicted"/>
<protein>
    <submittedName>
        <fullName evidence="2">DUF533 domain-containing protein</fullName>
    </submittedName>
</protein>
<reference evidence="2" key="1">
    <citation type="submission" date="2022-11" db="EMBL/GenBank/DDBJ databases">
        <title>Hoeflea poritis sp. nov., isolated from scleractinian coral Porites lutea.</title>
        <authorList>
            <person name="Zhang G."/>
            <person name="Wei Q."/>
            <person name="Cai L."/>
        </authorList>
    </citation>
    <scope>NUCLEOTIDE SEQUENCE</scope>
    <source>
        <strain evidence="2">E7-10</strain>
    </source>
</reference>
<dbReference type="RefSeq" id="WP_271087812.1">
    <property type="nucleotide sequence ID" value="NZ_JAPJZH010000001.1"/>
</dbReference>
<evidence type="ECO:0000256" key="1">
    <source>
        <dbReference type="SAM" id="Phobius"/>
    </source>
</evidence>
<keyword evidence="1" id="KW-0812">Transmembrane</keyword>
<evidence type="ECO:0000313" key="2">
    <source>
        <dbReference type="EMBL" id="MDA4844292.1"/>
    </source>
</evidence>
<accession>A0ABT4VHX5</accession>
<comment type="caution">
    <text evidence="2">The sequence shown here is derived from an EMBL/GenBank/DDBJ whole genome shotgun (WGS) entry which is preliminary data.</text>
</comment>
<organism evidence="2 3">
    <name type="scientific">Hoeflea poritis</name>
    <dbReference type="NCBI Taxonomy" id="2993659"/>
    <lineage>
        <taxon>Bacteria</taxon>
        <taxon>Pseudomonadati</taxon>
        <taxon>Pseudomonadota</taxon>
        <taxon>Alphaproteobacteria</taxon>
        <taxon>Hyphomicrobiales</taxon>
        <taxon>Rhizobiaceae</taxon>
        <taxon>Hoeflea</taxon>
    </lineage>
</organism>
<keyword evidence="1" id="KW-0472">Membrane</keyword>
<dbReference type="Pfam" id="PF04391">
    <property type="entry name" value="DUF533"/>
    <property type="match status" value="1"/>
</dbReference>